<evidence type="ECO:0000313" key="2">
    <source>
        <dbReference type="EMBL" id="SPP64639.1"/>
    </source>
</evidence>
<accession>A0A330LC95</accession>
<dbReference type="InterPro" id="IPR036188">
    <property type="entry name" value="FAD/NAD-bd_sf"/>
</dbReference>
<dbReference type="AlphaFoldDB" id="A0A330LC95"/>
<protein>
    <recommendedName>
        <fullName evidence="1">RsdA/BaiN/AoA(So)-like Rossmann fold-like domain-containing protein</fullName>
    </recommendedName>
</protein>
<evidence type="ECO:0000313" key="3">
    <source>
        <dbReference type="Proteomes" id="UP000248168"/>
    </source>
</evidence>
<dbReference type="SUPFAM" id="SSF51905">
    <property type="entry name" value="FAD/NAD(P)-binding domain"/>
    <property type="match status" value="1"/>
</dbReference>
<evidence type="ECO:0000259" key="1">
    <source>
        <dbReference type="Pfam" id="PF03486"/>
    </source>
</evidence>
<dbReference type="PANTHER" id="PTHR42887">
    <property type="entry name" value="OS12G0638800 PROTEIN"/>
    <property type="match status" value="1"/>
</dbReference>
<feature type="domain" description="RsdA/BaiN/AoA(So)-like Rossmann fold-like" evidence="1">
    <location>
        <begin position="10"/>
        <end position="76"/>
    </location>
</feature>
<sequence>MAHVQPSMVDVCIVGAGAAGFATGIFAAEGAALAGLPLQVAILDGAKSVGAKILVSGGGRCNVTHDEVSPNDFFGNRRIFREGHHCMVCFNGGRTQMRRNRQALSRD</sequence>
<dbReference type="EMBL" id="OUNR01000012">
    <property type="protein sequence ID" value="SPP64639.1"/>
    <property type="molecule type" value="Genomic_DNA"/>
</dbReference>
<gene>
    <name evidence="2" type="ORF">NITLEN_20279</name>
</gene>
<dbReference type="InterPro" id="IPR057661">
    <property type="entry name" value="RsdA/BaiN/AoA(So)_Rossmann"/>
</dbReference>
<dbReference type="InParanoid" id="A0A330LC95"/>
<proteinExistence type="predicted"/>
<dbReference type="PANTHER" id="PTHR42887:SF2">
    <property type="entry name" value="OS12G0638800 PROTEIN"/>
    <property type="match status" value="1"/>
</dbReference>
<dbReference type="InterPro" id="IPR004792">
    <property type="entry name" value="BaiN-like"/>
</dbReference>
<reference evidence="3" key="1">
    <citation type="submission" date="2018-04" db="EMBL/GenBank/DDBJ databases">
        <authorList>
            <person name="Lucker S."/>
            <person name="Sakoula D."/>
        </authorList>
    </citation>
    <scope>NUCLEOTIDE SEQUENCE [LARGE SCALE GENOMIC DNA]</scope>
</reference>
<dbReference type="Proteomes" id="UP000248168">
    <property type="component" value="Unassembled WGS sequence"/>
</dbReference>
<keyword evidence="3" id="KW-1185">Reference proteome</keyword>
<dbReference type="Gene3D" id="3.50.50.60">
    <property type="entry name" value="FAD/NAD(P)-binding domain"/>
    <property type="match status" value="1"/>
</dbReference>
<dbReference type="Pfam" id="PF03486">
    <property type="entry name" value="HI0933_like"/>
    <property type="match status" value="1"/>
</dbReference>
<name>A0A330LC95_9BACT</name>
<organism evidence="2 3">
    <name type="scientific">Nitrospira lenta</name>
    <dbReference type="NCBI Taxonomy" id="1436998"/>
    <lineage>
        <taxon>Bacteria</taxon>
        <taxon>Pseudomonadati</taxon>
        <taxon>Nitrospirota</taxon>
        <taxon>Nitrospiria</taxon>
        <taxon>Nitrospirales</taxon>
        <taxon>Nitrospiraceae</taxon>
        <taxon>Nitrospira</taxon>
    </lineage>
</organism>